<accession>A0ABS0D4Z0</accession>
<dbReference type="Proteomes" id="UP000707731">
    <property type="component" value="Unassembled WGS sequence"/>
</dbReference>
<sequence>MSFEYVVVPVGAIRTPGEIPDYLRAQAGRPLDDDLRLVVVAGLQAWNSAVQASRPHAGVRIEAAGYAVRVTSADRGDRPRVPGALDNAAAPVRQLLQDLITGFDYELYDARPYSSGPAPEQSVEHREVDVDIGGEHTYSSMTEREIHTWVPNLDTLAATPFLIVGKPHDEQTFIQTYRNSAVDYTLEIHDSRRRDHYFATTVSDPAIVARLIWEWAGDDWSTLQRVDWRHTPK</sequence>
<dbReference type="EMBL" id="JADLQN010000001">
    <property type="protein sequence ID" value="MBF6353551.1"/>
    <property type="molecule type" value="Genomic_DNA"/>
</dbReference>
<dbReference type="RefSeq" id="WP_195000442.1">
    <property type="nucleotide sequence ID" value="NZ_JADLQN010000001.1"/>
</dbReference>
<keyword evidence="2" id="KW-1185">Reference proteome</keyword>
<gene>
    <name evidence="1" type="ORF">IU449_03130</name>
</gene>
<evidence type="ECO:0000313" key="1">
    <source>
        <dbReference type="EMBL" id="MBF6353551.1"/>
    </source>
</evidence>
<proteinExistence type="predicted"/>
<evidence type="ECO:0000313" key="2">
    <source>
        <dbReference type="Proteomes" id="UP000707731"/>
    </source>
</evidence>
<comment type="caution">
    <text evidence="1">The sequence shown here is derived from an EMBL/GenBank/DDBJ whole genome shotgun (WGS) entry which is preliminary data.</text>
</comment>
<protein>
    <submittedName>
        <fullName evidence="1">Uncharacterized protein</fullName>
    </submittedName>
</protein>
<name>A0ABS0D4Z0_9NOCA</name>
<organism evidence="1 2">
    <name type="scientific">Nocardia higoensis</name>
    <dbReference type="NCBI Taxonomy" id="228599"/>
    <lineage>
        <taxon>Bacteria</taxon>
        <taxon>Bacillati</taxon>
        <taxon>Actinomycetota</taxon>
        <taxon>Actinomycetes</taxon>
        <taxon>Mycobacteriales</taxon>
        <taxon>Nocardiaceae</taxon>
        <taxon>Nocardia</taxon>
    </lineage>
</organism>
<reference evidence="1 2" key="1">
    <citation type="submission" date="2020-10" db="EMBL/GenBank/DDBJ databases">
        <title>Identification of Nocardia species via Next-generation sequencing and recognition of intraspecies genetic diversity.</title>
        <authorList>
            <person name="Li P."/>
            <person name="Li P."/>
            <person name="Lu B."/>
        </authorList>
    </citation>
    <scope>NUCLEOTIDE SEQUENCE [LARGE SCALE GENOMIC DNA]</scope>
    <source>
        <strain evidence="1 2">BJ06-0143</strain>
    </source>
</reference>